<organism evidence="1">
    <name type="scientific">Opuntia streptacantha</name>
    <name type="common">Prickly pear cactus</name>
    <name type="synonym">Opuntia cardona</name>
    <dbReference type="NCBI Taxonomy" id="393608"/>
    <lineage>
        <taxon>Eukaryota</taxon>
        <taxon>Viridiplantae</taxon>
        <taxon>Streptophyta</taxon>
        <taxon>Embryophyta</taxon>
        <taxon>Tracheophyta</taxon>
        <taxon>Spermatophyta</taxon>
        <taxon>Magnoliopsida</taxon>
        <taxon>eudicotyledons</taxon>
        <taxon>Gunneridae</taxon>
        <taxon>Pentapetalae</taxon>
        <taxon>Caryophyllales</taxon>
        <taxon>Cactineae</taxon>
        <taxon>Cactaceae</taxon>
        <taxon>Opuntioideae</taxon>
        <taxon>Opuntia</taxon>
    </lineage>
</organism>
<proteinExistence type="predicted"/>
<sequence length="107" mass="12044">MEEIDILNFLLIIIYNTRAFNSLPSKKGKKWVCIALPLEIMHLLYYSTNSHDHESILKGPIFAESNFHILTEAVTLKSVALLNRKTRAAPSIAVVGYTLEVTHVLPP</sequence>
<evidence type="ECO:0000313" key="1">
    <source>
        <dbReference type="EMBL" id="MBA4675828.1"/>
    </source>
</evidence>
<name>A0A7C9F4J4_OPUST</name>
<protein>
    <submittedName>
        <fullName evidence="1">Uncharacterized protein</fullName>
    </submittedName>
</protein>
<dbReference type="EMBL" id="GISG01268936">
    <property type="protein sequence ID" value="MBA4675828.1"/>
    <property type="molecule type" value="Transcribed_RNA"/>
</dbReference>
<accession>A0A7C9F4J4</accession>
<reference evidence="1" key="2">
    <citation type="submission" date="2020-07" db="EMBL/GenBank/DDBJ databases">
        <authorList>
            <person name="Vera ALvarez R."/>
            <person name="Arias-Moreno D.M."/>
            <person name="Jimenez-Jacinto V."/>
            <person name="Jimenez-Bremont J.F."/>
            <person name="Swaminathan K."/>
            <person name="Moose S.P."/>
            <person name="Guerrero-Gonzalez M.L."/>
            <person name="Marino-Ramirez L."/>
            <person name="Landsman D."/>
            <person name="Rodriguez-Kessler M."/>
            <person name="Delgado-Sanchez P."/>
        </authorList>
    </citation>
    <scope>NUCLEOTIDE SEQUENCE</scope>
    <source>
        <tissue evidence="1">Cladode</tissue>
    </source>
</reference>
<reference evidence="1" key="1">
    <citation type="journal article" date="2013" name="J. Plant Res.">
        <title>Effect of fungi and light on seed germination of three Opuntia species from semiarid lands of central Mexico.</title>
        <authorList>
            <person name="Delgado-Sanchez P."/>
            <person name="Jimenez-Bremont J.F."/>
            <person name="Guerrero-Gonzalez Mde L."/>
            <person name="Flores J."/>
        </authorList>
    </citation>
    <scope>NUCLEOTIDE SEQUENCE</scope>
    <source>
        <tissue evidence="1">Cladode</tissue>
    </source>
</reference>
<dbReference type="AlphaFoldDB" id="A0A7C9F4J4"/>